<evidence type="ECO:0000256" key="13">
    <source>
        <dbReference type="NCBIfam" id="TIGR02402"/>
    </source>
</evidence>
<dbReference type="Gene3D" id="3.20.20.80">
    <property type="entry name" value="Glycosidases"/>
    <property type="match status" value="1"/>
</dbReference>
<dbReference type="InterPro" id="IPR022567">
    <property type="entry name" value="DUF3459"/>
</dbReference>
<comment type="caution">
    <text evidence="19">The sequence shown here is derived from an EMBL/GenBank/DDBJ whole genome shotgun (WGS) entry which is preliminary data.</text>
</comment>
<comment type="pathway">
    <text evidence="2 14">Glycan biosynthesis; trehalose biosynthesis.</text>
</comment>
<keyword evidence="20" id="KW-1185">Reference proteome</keyword>
<dbReference type="InterPro" id="IPR012768">
    <property type="entry name" value="Trehalose_TreZ"/>
</dbReference>
<evidence type="ECO:0000256" key="1">
    <source>
        <dbReference type="ARBA" id="ARBA00004496"/>
    </source>
</evidence>
<evidence type="ECO:0000256" key="8">
    <source>
        <dbReference type="ARBA" id="ARBA00023277"/>
    </source>
</evidence>
<dbReference type="UniPathway" id="UPA00299"/>
<evidence type="ECO:0000256" key="17">
    <source>
        <dbReference type="SAM" id="MobiDB-lite"/>
    </source>
</evidence>
<evidence type="ECO:0000256" key="14">
    <source>
        <dbReference type="PIRNR" id="PIRNR006337"/>
    </source>
</evidence>
<dbReference type="InterPro" id="IPR006047">
    <property type="entry name" value="GH13_cat_dom"/>
</dbReference>
<keyword evidence="6" id="KW-0963">Cytoplasm</keyword>
<evidence type="ECO:0000313" key="20">
    <source>
        <dbReference type="Proteomes" id="UP000570166"/>
    </source>
</evidence>
<feature type="domain" description="Glycosyl hydrolase family 13 catalytic" evidence="18">
    <location>
        <begin position="120"/>
        <end position="446"/>
    </location>
</feature>
<evidence type="ECO:0000256" key="5">
    <source>
        <dbReference type="ARBA" id="ARBA00015938"/>
    </source>
</evidence>
<dbReference type="PIRSF" id="PIRSF006337">
    <property type="entry name" value="Trehalose_TreZ"/>
    <property type="match status" value="1"/>
</dbReference>
<evidence type="ECO:0000256" key="4">
    <source>
        <dbReference type="ARBA" id="ARBA00012268"/>
    </source>
</evidence>
<feature type="active site" description="Nucleophile" evidence="15">
    <location>
        <position position="259"/>
    </location>
</feature>
<evidence type="ECO:0000256" key="12">
    <source>
        <dbReference type="ARBA" id="ARBA00034013"/>
    </source>
</evidence>
<dbReference type="SUPFAM" id="SSF51445">
    <property type="entry name" value="(Trans)glycosidases"/>
    <property type="match status" value="1"/>
</dbReference>
<evidence type="ECO:0000256" key="7">
    <source>
        <dbReference type="ARBA" id="ARBA00022801"/>
    </source>
</evidence>
<evidence type="ECO:0000259" key="18">
    <source>
        <dbReference type="SMART" id="SM00642"/>
    </source>
</evidence>
<dbReference type="SUPFAM" id="SSF81296">
    <property type="entry name" value="E set domains"/>
    <property type="match status" value="1"/>
</dbReference>
<evidence type="ECO:0000256" key="16">
    <source>
        <dbReference type="PIRSR" id="PIRSR006337-3"/>
    </source>
</evidence>
<comment type="subcellular location">
    <subcellularLocation>
        <location evidence="1 15">Cytoplasm</location>
    </subcellularLocation>
</comment>
<dbReference type="InterPro" id="IPR014756">
    <property type="entry name" value="Ig_E-set"/>
</dbReference>
<sequence>MTEPAADHPARWGARIVSPDRARFAIWAPDRDEIRLEIEGRAPIAMDRAQGWFTVETDAVPGARYRFRLSDGLAVPDPASRAQAGDVHGWSLLVDPDAYVWQCPDWRGRPWHEAVIYEAHVGVAGGFLALADQLPALTELGVTAIEIMPVAAFPGTRNWGYDGVLPYAPASAYGSPDDLKALVDRAHQCGLMIFLDVVYNHFGPDGNYLPAYARDFFHPEVYTPWGAAIAFDRAEVADFFIGNARMWIEEYRFDGLRFDAAHAIGDTDFLDRMAREIRAGAGGRFVHLILENEANDADRLGEGRFDAQWNDDFHNVLHVLLTGEAESYYRDFADKPAERLVRCLGEGFIYQGEGSPNHDGKPRGTPSGHLAPTAFVSFLQNHDQVGNRAMGERLLQLVTPARLKAATALLLLSPQIPLLFMGEEDGSDSPFLFFTDFHDELADAVREGRRKEFAGHAAFSDPDRRAAIPDPNAPDTFHRSRPQPRPEREAWRAFYRDLLGLRRDEIVPRLPGAAPIGARAIGDKAVMARWTMGDGAELCLALNLGEEPVAIAAPSGTPFFALGEGPAGTLAPGSLQAWLG</sequence>
<dbReference type="CDD" id="cd02853">
    <property type="entry name" value="E_set_MTHase_like_N"/>
    <property type="match status" value="1"/>
</dbReference>
<evidence type="ECO:0000313" key="19">
    <source>
        <dbReference type="EMBL" id="MBA2934443.1"/>
    </source>
</evidence>
<dbReference type="Pfam" id="PF00128">
    <property type="entry name" value="Alpha-amylase"/>
    <property type="match status" value="1"/>
</dbReference>
<dbReference type="InterPro" id="IPR013783">
    <property type="entry name" value="Ig-like_fold"/>
</dbReference>
<evidence type="ECO:0000256" key="11">
    <source>
        <dbReference type="ARBA" id="ARBA00033284"/>
    </source>
</evidence>
<dbReference type="PANTHER" id="PTHR43651:SF11">
    <property type="entry name" value="MALTO-OLIGOSYLTREHALOSE TREHALOHYDROLASE"/>
    <property type="match status" value="1"/>
</dbReference>
<dbReference type="GO" id="GO:0033942">
    <property type="term" value="F:4-alpha-D-(1-&gt;4)-alpha-D-glucanotrehalose trehalohydrolase activity"/>
    <property type="evidence" value="ECO:0007669"/>
    <property type="project" value="UniProtKB-EC"/>
</dbReference>
<evidence type="ECO:0000256" key="10">
    <source>
        <dbReference type="ARBA" id="ARBA00032057"/>
    </source>
</evidence>
<feature type="region of interest" description="Disordered" evidence="17">
    <location>
        <begin position="455"/>
        <end position="486"/>
    </location>
</feature>
<dbReference type="AlphaFoldDB" id="A0A838L4L2"/>
<comment type="similarity">
    <text evidence="3 14">Belongs to the glycosyl hydrolase 13 family.</text>
</comment>
<proteinExistence type="inferred from homology"/>
<dbReference type="CDD" id="cd11325">
    <property type="entry name" value="AmyAc_GTHase"/>
    <property type="match status" value="1"/>
</dbReference>
<feature type="site" description="Transition state stabilizer" evidence="16">
    <location>
        <position position="383"/>
    </location>
</feature>
<dbReference type="Gene3D" id="2.60.40.10">
    <property type="entry name" value="Immunoglobulins"/>
    <property type="match status" value="1"/>
</dbReference>
<feature type="active site" description="Proton donor" evidence="15">
    <location>
        <position position="291"/>
    </location>
</feature>
<dbReference type="EMBL" id="JACEIB010000006">
    <property type="protein sequence ID" value="MBA2934443.1"/>
    <property type="molecule type" value="Genomic_DNA"/>
</dbReference>
<evidence type="ECO:0000256" key="9">
    <source>
        <dbReference type="ARBA" id="ARBA00023295"/>
    </source>
</evidence>
<evidence type="ECO:0000256" key="15">
    <source>
        <dbReference type="PIRSR" id="PIRSR006337-1"/>
    </source>
</evidence>
<dbReference type="NCBIfam" id="TIGR02402">
    <property type="entry name" value="trehalose_TreZ"/>
    <property type="match status" value="1"/>
</dbReference>
<dbReference type="Pfam" id="PF11941">
    <property type="entry name" value="DUF3459"/>
    <property type="match status" value="1"/>
</dbReference>
<dbReference type="EC" id="3.2.1.141" evidence="4 13"/>
<evidence type="ECO:0000256" key="3">
    <source>
        <dbReference type="ARBA" id="ARBA00008061"/>
    </source>
</evidence>
<reference evidence="19 20" key="1">
    <citation type="submission" date="2020-07" db="EMBL/GenBank/DDBJ databases">
        <authorList>
            <person name="Sun Q."/>
        </authorList>
    </citation>
    <scope>NUCLEOTIDE SEQUENCE [LARGE SCALE GENOMIC DNA]</scope>
    <source>
        <strain evidence="19 20">CGMCC 1.13654</strain>
    </source>
</reference>
<evidence type="ECO:0000256" key="2">
    <source>
        <dbReference type="ARBA" id="ARBA00005199"/>
    </source>
</evidence>
<dbReference type="RefSeq" id="WP_160365927.1">
    <property type="nucleotide sequence ID" value="NZ_JACEIB010000006.1"/>
</dbReference>
<dbReference type="InterPro" id="IPR017853">
    <property type="entry name" value="GH"/>
</dbReference>
<keyword evidence="7 14" id="KW-0378">Hydrolase</keyword>
<keyword evidence="8" id="KW-0119">Carbohydrate metabolism</keyword>
<comment type="catalytic activity">
    <reaction evidence="12 14">
        <text>hydrolysis of (1-&gt;4)-alpha-D-glucosidic linkage in 4-alpha-D-[(1-&gt;4)-alpha-D-glucanosyl]n trehalose to yield trehalose and (1-&gt;4)-alpha-D-glucan.</text>
        <dbReference type="EC" id="3.2.1.141"/>
    </reaction>
</comment>
<evidence type="ECO:0000256" key="6">
    <source>
        <dbReference type="ARBA" id="ARBA00022490"/>
    </source>
</evidence>
<dbReference type="SMART" id="SM00642">
    <property type="entry name" value="Aamy"/>
    <property type="match status" value="1"/>
</dbReference>
<dbReference type="InterPro" id="IPR044901">
    <property type="entry name" value="Trehalose_TreZ_E-set_sf"/>
</dbReference>
<protein>
    <recommendedName>
        <fullName evidence="5 13">Malto-oligosyltrehalose trehalohydrolase</fullName>
        <shortName evidence="14">MTHase</shortName>
        <ecNumber evidence="4 13">3.2.1.141</ecNumber>
    </recommendedName>
    <alternativeName>
        <fullName evidence="11 14">4-alpha-D-((1-&gt;4)-alpha-D-glucano)trehalose trehalohydrolase</fullName>
    </alternativeName>
    <alternativeName>
        <fullName evidence="10 14">Maltooligosyl trehalose trehalohydrolase</fullName>
    </alternativeName>
</protein>
<keyword evidence="9 14" id="KW-0326">Glycosidase</keyword>
<dbReference type="PANTHER" id="PTHR43651">
    <property type="entry name" value="1,4-ALPHA-GLUCAN-BRANCHING ENZYME"/>
    <property type="match status" value="1"/>
</dbReference>
<organism evidence="19 20">
    <name type="scientific">Sphingomonas chungangi</name>
    <dbReference type="NCBI Taxonomy" id="2683589"/>
    <lineage>
        <taxon>Bacteria</taxon>
        <taxon>Pseudomonadati</taxon>
        <taxon>Pseudomonadota</taxon>
        <taxon>Alphaproteobacteria</taxon>
        <taxon>Sphingomonadales</taxon>
        <taxon>Sphingomonadaceae</taxon>
        <taxon>Sphingomonas</taxon>
    </lineage>
</organism>
<dbReference type="GO" id="GO:0005737">
    <property type="term" value="C:cytoplasm"/>
    <property type="evidence" value="ECO:0007669"/>
    <property type="project" value="UniProtKB-SubCell"/>
</dbReference>
<dbReference type="Proteomes" id="UP000570166">
    <property type="component" value="Unassembled WGS sequence"/>
</dbReference>
<accession>A0A838L4L2</accession>
<name>A0A838L4L2_9SPHN</name>
<dbReference type="GO" id="GO:0005992">
    <property type="term" value="P:trehalose biosynthetic process"/>
    <property type="evidence" value="ECO:0007669"/>
    <property type="project" value="UniProtKB-UniRule"/>
</dbReference>
<dbReference type="Gene3D" id="1.10.10.760">
    <property type="entry name" value="E-set domains of sugar-utilizing enzymes"/>
    <property type="match status" value="1"/>
</dbReference>
<gene>
    <name evidence="19" type="primary">treZ</name>
    <name evidence="19" type="ORF">HZF05_10075</name>
</gene>